<keyword evidence="2" id="KW-1185">Reference proteome</keyword>
<accession>A0A368FL27</accession>
<dbReference type="Proteomes" id="UP000252519">
    <property type="component" value="Unassembled WGS sequence"/>
</dbReference>
<proteinExistence type="predicted"/>
<gene>
    <name evidence="1" type="ORF">ANCCAN_21262</name>
</gene>
<sequence length="34" mass="4292">MLRNKNSCRYRLWFADRKSIFLIYTAVWRNVTIR</sequence>
<evidence type="ECO:0000313" key="2">
    <source>
        <dbReference type="Proteomes" id="UP000252519"/>
    </source>
</evidence>
<evidence type="ECO:0000313" key="1">
    <source>
        <dbReference type="EMBL" id="RCN32924.1"/>
    </source>
</evidence>
<organism evidence="1 2">
    <name type="scientific">Ancylostoma caninum</name>
    <name type="common">Dog hookworm</name>
    <dbReference type="NCBI Taxonomy" id="29170"/>
    <lineage>
        <taxon>Eukaryota</taxon>
        <taxon>Metazoa</taxon>
        <taxon>Ecdysozoa</taxon>
        <taxon>Nematoda</taxon>
        <taxon>Chromadorea</taxon>
        <taxon>Rhabditida</taxon>
        <taxon>Rhabditina</taxon>
        <taxon>Rhabditomorpha</taxon>
        <taxon>Strongyloidea</taxon>
        <taxon>Ancylostomatidae</taxon>
        <taxon>Ancylostomatinae</taxon>
        <taxon>Ancylostoma</taxon>
    </lineage>
</organism>
<reference evidence="1 2" key="1">
    <citation type="submission" date="2014-10" db="EMBL/GenBank/DDBJ databases">
        <title>Draft genome of the hookworm Ancylostoma caninum.</title>
        <authorList>
            <person name="Mitreva M."/>
        </authorList>
    </citation>
    <scope>NUCLEOTIDE SEQUENCE [LARGE SCALE GENOMIC DNA]</scope>
    <source>
        <strain evidence="1 2">Baltimore</strain>
    </source>
</reference>
<dbReference type="EMBL" id="JOJR01001004">
    <property type="protein sequence ID" value="RCN32924.1"/>
    <property type="molecule type" value="Genomic_DNA"/>
</dbReference>
<name>A0A368FL27_ANCCA</name>
<protein>
    <submittedName>
        <fullName evidence="1">Uncharacterized protein</fullName>
    </submittedName>
</protein>
<comment type="caution">
    <text evidence="1">The sequence shown here is derived from an EMBL/GenBank/DDBJ whole genome shotgun (WGS) entry which is preliminary data.</text>
</comment>
<dbReference type="AlphaFoldDB" id="A0A368FL27"/>